<dbReference type="RefSeq" id="XP_006694243.1">
    <property type="nucleotide sequence ID" value="XM_006694180.1"/>
</dbReference>
<organism evidence="2">
    <name type="scientific">Chaetomium thermophilum (strain DSM 1495 / CBS 144.50 / IMI 039719)</name>
    <name type="common">Thermochaetoides thermophila</name>
    <dbReference type="NCBI Taxonomy" id="759272"/>
    <lineage>
        <taxon>Eukaryota</taxon>
        <taxon>Fungi</taxon>
        <taxon>Dikarya</taxon>
        <taxon>Ascomycota</taxon>
        <taxon>Pezizomycotina</taxon>
        <taxon>Sordariomycetes</taxon>
        <taxon>Sordariomycetidae</taxon>
        <taxon>Sordariales</taxon>
        <taxon>Chaetomiaceae</taxon>
        <taxon>Thermochaetoides</taxon>
    </lineage>
</organism>
<gene>
    <name evidence="1" type="ORF">CTHT_0038230</name>
</gene>
<dbReference type="Proteomes" id="UP000008066">
    <property type="component" value="Unassembled WGS sequence"/>
</dbReference>
<sequence length="126" mass="13202">MLAAEYGLELALVAPYSLPPNLPDGPVLGYTAARAVFNQGCPANKWPTVAAVMGFPDELKRQLRLGNKRPGDSTVVISTAHGSSTRLRLMELTAITKGVFGPGSSETVIDAAAILSLPLCQAPQLT</sequence>
<name>G0S8B3_CHATD</name>
<dbReference type="KEGG" id="cthr:CTHT_0038230"/>
<evidence type="ECO:0000313" key="2">
    <source>
        <dbReference type="Proteomes" id="UP000008066"/>
    </source>
</evidence>
<proteinExistence type="predicted"/>
<dbReference type="GeneID" id="18257861"/>
<dbReference type="EMBL" id="GL988041">
    <property type="protein sequence ID" value="EGS21947.1"/>
    <property type="molecule type" value="Genomic_DNA"/>
</dbReference>
<dbReference type="HOGENOM" id="CLU_1981408_0_0_1"/>
<accession>G0S8B3</accession>
<protein>
    <submittedName>
        <fullName evidence="1">Uncharacterized protein</fullName>
    </submittedName>
</protein>
<reference evidence="1 2" key="1">
    <citation type="journal article" date="2011" name="Cell">
        <title>Insight into structure and assembly of the nuclear pore complex by utilizing the genome of a eukaryotic thermophile.</title>
        <authorList>
            <person name="Amlacher S."/>
            <person name="Sarges P."/>
            <person name="Flemming D."/>
            <person name="van Noort V."/>
            <person name="Kunze R."/>
            <person name="Devos D.P."/>
            <person name="Arumugam M."/>
            <person name="Bork P."/>
            <person name="Hurt E."/>
        </authorList>
    </citation>
    <scope>NUCLEOTIDE SEQUENCE [LARGE SCALE GENOMIC DNA]</scope>
    <source>
        <strain evidence="2">DSM 1495 / CBS 144.50 / IMI 039719</strain>
    </source>
</reference>
<evidence type="ECO:0000313" key="1">
    <source>
        <dbReference type="EMBL" id="EGS21947.1"/>
    </source>
</evidence>
<dbReference type="AlphaFoldDB" id="G0S8B3"/>
<keyword evidence="2" id="KW-1185">Reference proteome</keyword>